<accession>A0A377RMW9</accession>
<dbReference type="EMBL" id="UGJP01000001">
    <property type="protein sequence ID" value="STR19240.1"/>
    <property type="molecule type" value="Genomic_DNA"/>
</dbReference>
<comment type="function">
    <text evidence="11">Hydrolyzes 6-aminopenicillinic acid and 7-aminocephalosporanic acid (ACA) derivatives.</text>
</comment>
<evidence type="ECO:0000256" key="6">
    <source>
        <dbReference type="ARBA" id="ARBA00022737"/>
    </source>
</evidence>
<evidence type="ECO:0000256" key="7">
    <source>
        <dbReference type="ARBA" id="ARBA00022801"/>
    </source>
</evidence>
<dbReference type="Proteomes" id="UP000254195">
    <property type="component" value="Unassembled WGS sequence"/>
</dbReference>
<dbReference type="InterPro" id="IPR006597">
    <property type="entry name" value="Sel1-like"/>
</dbReference>
<name>A0A377RMW9_HELPX</name>
<evidence type="ECO:0000256" key="2">
    <source>
        <dbReference type="ARBA" id="ARBA00004613"/>
    </source>
</evidence>
<dbReference type="InterPro" id="IPR011990">
    <property type="entry name" value="TPR-like_helical_dom_sf"/>
</dbReference>
<keyword evidence="8" id="KW-0802">TPR repeat</keyword>
<keyword evidence="10" id="KW-0046">Antibiotic resistance</keyword>
<comment type="subcellular location">
    <subcellularLocation>
        <location evidence="2 11">Secreted</location>
    </subcellularLocation>
</comment>
<dbReference type="InterPro" id="IPR019734">
    <property type="entry name" value="TPR_rpt"/>
</dbReference>
<keyword evidence="9" id="KW-1015">Disulfide bond</keyword>
<dbReference type="SUPFAM" id="SSF81901">
    <property type="entry name" value="HCP-like"/>
    <property type="match status" value="1"/>
</dbReference>
<evidence type="ECO:0000256" key="1">
    <source>
        <dbReference type="ARBA" id="ARBA00001526"/>
    </source>
</evidence>
<dbReference type="Pfam" id="PF13181">
    <property type="entry name" value="TPR_8"/>
    <property type="match status" value="1"/>
</dbReference>
<evidence type="ECO:0000256" key="4">
    <source>
        <dbReference type="ARBA" id="ARBA00012865"/>
    </source>
</evidence>
<dbReference type="Pfam" id="PF08238">
    <property type="entry name" value="Sel1"/>
    <property type="match status" value="5"/>
</dbReference>
<gene>
    <name evidence="12" type="primary">hcpA_2</name>
    <name evidence="12" type="ORF">NCTC13094_00324</name>
</gene>
<evidence type="ECO:0000313" key="12">
    <source>
        <dbReference type="EMBL" id="STR19240.1"/>
    </source>
</evidence>
<evidence type="ECO:0000256" key="10">
    <source>
        <dbReference type="ARBA" id="ARBA00023251"/>
    </source>
</evidence>
<dbReference type="GO" id="GO:0005576">
    <property type="term" value="C:extracellular region"/>
    <property type="evidence" value="ECO:0007669"/>
    <property type="project" value="UniProtKB-SubCell"/>
</dbReference>
<dbReference type="InterPro" id="IPR040239">
    <property type="entry name" value="HcpB-like"/>
</dbReference>
<dbReference type="Gene3D" id="1.25.40.10">
    <property type="entry name" value="Tetratricopeptide repeat domain"/>
    <property type="match status" value="2"/>
</dbReference>
<protein>
    <recommendedName>
        <fullName evidence="4 11">Beta-lactamase</fullName>
        <ecNumber evidence="4 11">3.5.2.6</ecNumber>
    </recommendedName>
</protein>
<dbReference type="SMART" id="SM00671">
    <property type="entry name" value="SEL1"/>
    <property type="match status" value="4"/>
</dbReference>
<evidence type="ECO:0000256" key="8">
    <source>
        <dbReference type="ARBA" id="ARBA00022803"/>
    </source>
</evidence>
<dbReference type="AlphaFoldDB" id="A0A377RMW9"/>
<keyword evidence="6" id="KW-0677">Repeat</keyword>
<evidence type="ECO:0000256" key="9">
    <source>
        <dbReference type="ARBA" id="ARBA00023157"/>
    </source>
</evidence>
<keyword evidence="7 11" id="KW-0378">Hydrolase</keyword>
<keyword evidence="5 11" id="KW-0964">Secreted</keyword>
<proteinExistence type="inferred from homology"/>
<dbReference type="PANTHER" id="PTHR13891:SF1">
    <property type="entry name" value="CYTOCHROME C OXIDASE ASSEMBLY FACTOR 7"/>
    <property type="match status" value="1"/>
</dbReference>
<comment type="similarity">
    <text evidence="3 11">Belongs to the hcp beta-lactamase family.</text>
</comment>
<evidence type="ECO:0000256" key="3">
    <source>
        <dbReference type="ARBA" id="ARBA00008486"/>
    </source>
</evidence>
<organism evidence="12 13">
    <name type="scientific">Helicobacter pylori</name>
    <name type="common">Campylobacter pylori</name>
    <dbReference type="NCBI Taxonomy" id="210"/>
    <lineage>
        <taxon>Bacteria</taxon>
        <taxon>Pseudomonadati</taxon>
        <taxon>Campylobacterota</taxon>
        <taxon>Epsilonproteobacteria</taxon>
        <taxon>Campylobacterales</taxon>
        <taxon>Helicobacteraceae</taxon>
        <taxon>Helicobacter</taxon>
    </lineage>
</organism>
<reference evidence="12 13" key="1">
    <citation type="submission" date="2018-06" db="EMBL/GenBank/DDBJ databases">
        <authorList>
            <consortium name="Pathogen Informatics"/>
            <person name="Doyle S."/>
        </authorList>
    </citation>
    <scope>NUCLEOTIDE SEQUENCE [LARGE SCALE GENOMIC DNA]</scope>
    <source>
        <strain evidence="12 13">NCTC13094</strain>
    </source>
</reference>
<dbReference type="PANTHER" id="PTHR13891">
    <property type="entry name" value="CYTOCHROME C OXIDASE ASSEMBLY FACTOR 7"/>
    <property type="match status" value="1"/>
</dbReference>
<comment type="catalytic activity">
    <reaction evidence="1 11">
        <text>a beta-lactam + H2O = a substituted beta-amino acid</text>
        <dbReference type="Rhea" id="RHEA:20401"/>
        <dbReference type="ChEBI" id="CHEBI:15377"/>
        <dbReference type="ChEBI" id="CHEBI:35627"/>
        <dbReference type="ChEBI" id="CHEBI:140347"/>
        <dbReference type="EC" id="3.5.2.6"/>
    </reaction>
</comment>
<dbReference type="SMART" id="SM00028">
    <property type="entry name" value="TPR"/>
    <property type="match status" value="2"/>
</dbReference>
<sequence>MFVLCVDWGWGGLMAEPNPEELFDQGKEILDFAVSGGGGAFRVDSLEAKKYYIQAKEYFEKACNLNYAKGCVSLGGLYEGENLVIGENPRLKKRLEKAIQYYSKACDLKDGEGCFNLGFIYELNGYGVVKKDLKKAARYYSKACELDYDGGCVIFLAREDGELANKQEVFQYLSKACELNSGSGCFVLGGLYDDREDLKKAIQYYSKACDLNDKFGCSRLGAMQYIGKGVVKNEKQAAEKFEKACKLGKQEACEMVTYKGLCELGHKEACEIFSLEVLCESSDQKACSMSYDKKKALGF</sequence>
<evidence type="ECO:0000313" key="13">
    <source>
        <dbReference type="Proteomes" id="UP000254195"/>
    </source>
</evidence>
<evidence type="ECO:0000256" key="11">
    <source>
        <dbReference type="RuleBase" id="RU366075"/>
    </source>
</evidence>
<dbReference type="EC" id="3.5.2.6" evidence="4 11"/>
<dbReference type="GO" id="GO:0008800">
    <property type="term" value="F:beta-lactamase activity"/>
    <property type="evidence" value="ECO:0007669"/>
    <property type="project" value="UniProtKB-UniRule"/>
</dbReference>
<evidence type="ECO:0000256" key="5">
    <source>
        <dbReference type="ARBA" id="ARBA00022525"/>
    </source>
</evidence>
<dbReference type="GO" id="GO:0046677">
    <property type="term" value="P:response to antibiotic"/>
    <property type="evidence" value="ECO:0007669"/>
    <property type="project" value="UniProtKB-KW"/>
</dbReference>